<evidence type="ECO:0000313" key="1">
    <source>
        <dbReference type="EMBL" id="KKL61031.1"/>
    </source>
</evidence>
<dbReference type="EMBL" id="LAZR01028945">
    <property type="protein sequence ID" value="KKL61031.1"/>
    <property type="molecule type" value="Genomic_DNA"/>
</dbReference>
<name>A0A0F9E4B0_9ZZZZ</name>
<comment type="caution">
    <text evidence="1">The sequence shown here is derived from an EMBL/GenBank/DDBJ whole genome shotgun (WGS) entry which is preliminary data.</text>
</comment>
<accession>A0A0F9E4B0</accession>
<gene>
    <name evidence="1" type="ORF">LCGC14_2199390</name>
</gene>
<sequence>MPKFRKKSIEIEAHQWFGNGDHPNDGCIAGKITEGLVVRRYRRPDIPGTNTCILCGYLMHDHGWIDTLEGGHTVCPGDWIITGVKGERYPCKPDIFEMTYDEV</sequence>
<reference evidence="1" key="1">
    <citation type="journal article" date="2015" name="Nature">
        <title>Complex archaea that bridge the gap between prokaryotes and eukaryotes.</title>
        <authorList>
            <person name="Spang A."/>
            <person name="Saw J.H."/>
            <person name="Jorgensen S.L."/>
            <person name="Zaremba-Niedzwiedzka K."/>
            <person name="Martijn J."/>
            <person name="Lind A.E."/>
            <person name="van Eijk R."/>
            <person name="Schleper C."/>
            <person name="Guy L."/>
            <person name="Ettema T.J."/>
        </authorList>
    </citation>
    <scope>NUCLEOTIDE SEQUENCE</scope>
</reference>
<proteinExistence type="predicted"/>
<protein>
    <submittedName>
        <fullName evidence="1">Uncharacterized protein</fullName>
    </submittedName>
</protein>
<dbReference type="AlphaFoldDB" id="A0A0F9E4B0"/>
<organism evidence="1">
    <name type="scientific">marine sediment metagenome</name>
    <dbReference type="NCBI Taxonomy" id="412755"/>
    <lineage>
        <taxon>unclassified sequences</taxon>
        <taxon>metagenomes</taxon>
        <taxon>ecological metagenomes</taxon>
    </lineage>
</organism>